<protein>
    <submittedName>
        <fullName evidence="1">Uncharacterized protein</fullName>
    </submittedName>
</protein>
<dbReference type="RefSeq" id="WP_165916193.1">
    <property type="nucleotide sequence ID" value="NZ_SLWV01000002.1"/>
</dbReference>
<gene>
    <name evidence="1" type="ORF">EV214_102266</name>
</gene>
<sequence>MSKDKNKRGRLAKLPEGEYGEIYNTEPKRRTIADNDLGDIRNKIIIINPTNKNEK</sequence>
<comment type="caution">
    <text evidence="1">The sequence shown here is derived from an EMBL/GenBank/DDBJ whole genome shotgun (WGS) entry which is preliminary data.</text>
</comment>
<dbReference type="EMBL" id="SLWV01000002">
    <property type="protein sequence ID" value="TCO79541.1"/>
    <property type="molecule type" value="Genomic_DNA"/>
</dbReference>
<accession>A0A4R2KY28</accession>
<evidence type="ECO:0000313" key="1">
    <source>
        <dbReference type="EMBL" id="TCO79541.1"/>
    </source>
</evidence>
<evidence type="ECO:0000313" key="2">
    <source>
        <dbReference type="Proteomes" id="UP000294919"/>
    </source>
</evidence>
<dbReference type="AlphaFoldDB" id="A0A4R2KY28"/>
<name>A0A4R2KY28_9FIRM</name>
<reference evidence="1 2" key="1">
    <citation type="submission" date="2019-03" db="EMBL/GenBank/DDBJ databases">
        <title>Genomic Encyclopedia of Type Strains, Phase IV (KMG-IV): sequencing the most valuable type-strain genomes for metagenomic binning, comparative biology and taxonomic classification.</title>
        <authorList>
            <person name="Goeker M."/>
        </authorList>
    </citation>
    <scope>NUCLEOTIDE SEQUENCE [LARGE SCALE GENOMIC DNA]</scope>
    <source>
        <strain evidence="1 2">DSM 102940</strain>
    </source>
</reference>
<proteinExistence type="predicted"/>
<organism evidence="1 2">
    <name type="scientific">Marinisporobacter balticus</name>
    <dbReference type="NCBI Taxonomy" id="2018667"/>
    <lineage>
        <taxon>Bacteria</taxon>
        <taxon>Bacillati</taxon>
        <taxon>Bacillota</taxon>
        <taxon>Clostridia</taxon>
        <taxon>Peptostreptococcales</taxon>
        <taxon>Thermotaleaceae</taxon>
        <taxon>Marinisporobacter</taxon>
    </lineage>
</organism>
<dbReference type="Proteomes" id="UP000294919">
    <property type="component" value="Unassembled WGS sequence"/>
</dbReference>
<keyword evidence="2" id="KW-1185">Reference proteome</keyword>